<name>A0A6P8ZLR9_THRPL</name>
<feature type="compositionally biased region" description="Low complexity" evidence="1">
    <location>
        <begin position="174"/>
        <end position="187"/>
    </location>
</feature>
<keyword evidence="2" id="KW-1185">Reference proteome</keyword>
<dbReference type="Proteomes" id="UP000515158">
    <property type="component" value="Unplaced"/>
</dbReference>
<feature type="region of interest" description="Disordered" evidence="1">
    <location>
        <begin position="159"/>
        <end position="198"/>
    </location>
</feature>
<feature type="compositionally biased region" description="Pro residues" evidence="1">
    <location>
        <begin position="164"/>
        <end position="173"/>
    </location>
</feature>
<dbReference type="AlphaFoldDB" id="A0A6P8ZLR9"/>
<dbReference type="InParanoid" id="A0A6P8ZLR9"/>
<feature type="compositionally biased region" description="Polar residues" evidence="1">
    <location>
        <begin position="189"/>
        <end position="198"/>
    </location>
</feature>
<proteinExistence type="predicted"/>
<dbReference type="KEGG" id="tpal:117644147"/>
<sequence length="240" mass="24883">MTESIDMQLSETESARQAAINNNNNNNIKVKPVMLSMPSSAAVECMDARANGGSPSSLDAVGAVGASAAGSPLFRPVSPSRTAKQVNGTLSALKPAAVKPLKPKNGMLDLPLLLTTTPTPFRKAPTSPTSPPQSAAKTVLNVPDRGAVGTIKASVTVTLSSQMPSPPPSPGAPSSPGTPTTPSSPTAIRRSSQPGTTTSIRIDWFRNKLNIYSKHPGVEQSLEQLEKCVVSEECVFGLAD</sequence>
<feature type="region of interest" description="Disordered" evidence="1">
    <location>
        <begin position="118"/>
        <end position="143"/>
    </location>
</feature>
<evidence type="ECO:0000313" key="2">
    <source>
        <dbReference type="Proteomes" id="UP000515158"/>
    </source>
</evidence>
<dbReference type="RefSeq" id="XP_034239334.1">
    <property type="nucleotide sequence ID" value="XM_034383443.1"/>
</dbReference>
<accession>A0A6P8ZLR9</accession>
<gene>
    <name evidence="3" type="primary">LOC117644147</name>
</gene>
<evidence type="ECO:0000313" key="3">
    <source>
        <dbReference type="RefSeq" id="XP_034239334.1"/>
    </source>
</evidence>
<protein>
    <submittedName>
        <fullName evidence="3">Leucine-rich repeat extensin-like protein 5</fullName>
    </submittedName>
</protein>
<feature type="compositionally biased region" description="Low complexity" evidence="1">
    <location>
        <begin position="118"/>
        <end position="138"/>
    </location>
</feature>
<evidence type="ECO:0000256" key="1">
    <source>
        <dbReference type="SAM" id="MobiDB-lite"/>
    </source>
</evidence>
<organism evidence="3">
    <name type="scientific">Thrips palmi</name>
    <name type="common">Melon thrips</name>
    <dbReference type="NCBI Taxonomy" id="161013"/>
    <lineage>
        <taxon>Eukaryota</taxon>
        <taxon>Metazoa</taxon>
        <taxon>Ecdysozoa</taxon>
        <taxon>Arthropoda</taxon>
        <taxon>Hexapoda</taxon>
        <taxon>Insecta</taxon>
        <taxon>Pterygota</taxon>
        <taxon>Neoptera</taxon>
        <taxon>Paraneoptera</taxon>
        <taxon>Thysanoptera</taxon>
        <taxon>Terebrantia</taxon>
        <taxon>Thripoidea</taxon>
        <taxon>Thripidae</taxon>
        <taxon>Thrips</taxon>
    </lineage>
</organism>
<reference evidence="3" key="1">
    <citation type="submission" date="2025-08" db="UniProtKB">
        <authorList>
            <consortium name="RefSeq"/>
        </authorList>
    </citation>
    <scope>IDENTIFICATION</scope>
    <source>
        <tissue evidence="3">Total insect</tissue>
    </source>
</reference>
<dbReference type="GeneID" id="117644147"/>